<dbReference type="AlphaFoldDB" id="A0A2T3HVQ3"/>
<dbReference type="EMBL" id="PYLY01000029">
    <property type="protein sequence ID" value="PSU02756.1"/>
    <property type="molecule type" value="Genomic_DNA"/>
</dbReference>
<reference evidence="1 2" key="1">
    <citation type="submission" date="2018-03" db="EMBL/GenBank/DDBJ databases">
        <title>Whole genome sequencing of Histamine producing bacteria.</title>
        <authorList>
            <person name="Butler K."/>
        </authorList>
    </citation>
    <scope>NUCLEOTIDE SEQUENCE [LARGE SCALE GENOMIC DNA]</scope>
    <source>
        <strain evidence="1 2">DSM 23343</strain>
    </source>
</reference>
<sequence length="223" mass="24981">MIKAKWLYSELPVSLSQLSKMMKDNQYTESSGRGFLLSTSTVSKLSGKFIEKVVQKSVVEDPFGQTLDVESISYYVCNFNWSSNSNYMYILEPPRSLRKFVNELHHLTGFGLVLSEVNISPEQWLKAIEGSADVVTILEISSYGIRTSQNSTAKVSVGGTSDIRAAFIDMMRGKRYLVDSVKFKAEYESLIVKGELTKTGICRLKSSNTNFILEKLRGALEKA</sequence>
<dbReference type="RefSeq" id="WP_060999760.1">
    <property type="nucleotide sequence ID" value="NZ_LNQZ01000025.1"/>
</dbReference>
<evidence type="ECO:0000313" key="2">
    <source>
        <dbReference type="Proteomes" id="UP000241858"/>
    </source>
</evidence>
<organism evidence="1 2">
    <name type="scientific">Photobacterium aquimaris</name>
    <dbReference type="NCBI Taxonomy" id="512643"/>
    <lineage>
        <taxon>Bacteria</taxon>
        <taxon>Pseudomonadati</taxon>
        <taxon>Pseudomonadota</taxon>
        <taxon>Gammaproteobacteria</taxon>
        <taxon>Vibrionales</taxon>
        <taxon>Vibrionaceae</taxon>
        <taxon>Photobacterium</taxon>
    </lineage>
</organism>
<accession>A0A2T3HVQ3</accession>
<dbReference type="OrthoDB" id="6626044at2"/>
<comment type="caution">
    <text evidence="1">The sequence shown here is derived from an EMBL/GenBank/DDBJ whole genome shotgun (WGS) entry which is preliminary data.</text>
</comment>
<protein>
    <submittedName>
        <fullName evidence="1">Uncharacterized protein</fullName>
    </submittedName>
</protein>
<dbReference type="Proteomes" id="UP000241858">
    <property type="component" value="Unassembled WGS sequence"/>
</dbReference>
<gene>
    <name evidence="1" type="ORF">C0W81_13685</name>
</gene>
<name>A0A2T3HVQ3_9GAMM</name>
<proteinExistence type="predicted"/>
<evidence type="ECO:0000313" key="1">
    <source>
        <dbReference type="EMBL" id="PSU02756.1"/>
    </source>
</evidence>